<reference evidence="3 4" key="1">
    <citation type="submission" date="2020-10" db="EMBL/GenBank/DDBJ databases">
        <title>The Coptis chinensis genome and diversification of protoberbering-type alkaloids.</title>
        <authorList>
            <person name="Wang B."/>
            <person name="Shu S."/>
            <person name="Song C."/>
            <person name="Liu Y."/>
        </authorList>
    </citation>
    <scope>NUCLEOTIDE SEQUENCE [LARGE SCALE GENOMIC DNA]</scope>
    <source>
        <strain evidence="3">HL-2020</strain>
        <tissue evidence="3">Leaf</tissue>
    </source>
</reference>
<sequence length="1459" mass="162837">MRKRHSSSLKDKKERNRVVNENESGRHWHEEERDTGILGQRDCTEEDRHADNDSNKESAEGRGSTSADRWNDAGKGSSGLETRREGRWSTRWGPDDKEKDSWSKTRISTKKEDSLNDNKSSVGSTRTTYKRGTDSRDKWRPHHRLEVHSSGPLGYRTSPGFGIERGRLEGSNVGFARGRGRSSILGNPSPGRPSLTLPIGAPLDRNARVFEKLNLSSDTFRYSSGKLLDIYRKQSLVPSFNDVPKGLEEVFPITELNSNIPLAFISPGAEEEAVLSDIFKGKPTNRGILCNPSRNKIMCSDENVTGIGEMTSSQRKHGVHTVNIPVKTCECFRKVELGNACGENARDPSNKESCVSDQLKDEDISGGRNLNGILSISEVGEHRNPNNVSMFKQSKVGNFLAVPVDSSTELPDDSGILFDKPASEEVPVSHEKYSRSKEEANLRTRSTSLKELSLYYKDPLGVIQGPFLAVDIISGFDQGFFGTDLLVRLSDAPEGTPLQELGDVITYLKSSAGCNSTTEPIPRVELFDSIVGTSTANEFHDPAVINEHRLGTSDVQGLSVRDVYSGMSGNEEFMFPGQPGNDNDNLIRKKFGNHYDTLRSATTNSFLANGAAETSMLTHKDDKPHMKRTLLSKSASESDQAQCMNPNVLRDSPFGTHEEHSFGVTNDPPFVQEVWSGNHKSDTFSDSNSFPKSGNGHQSLCVEQDSRIFEHDSRLSDLAEQLNSRKLQNNQYQKHTQFSPFSSMHLNAHVVQNAGLSHSRHPVHPQLPISQAVSDLEHLVKLHVQRQRQFQVQKHHMEQQQLHHQNMQLRHHQNSQIQQLRLKQLLHQQMCDPGYEQSGVDSLRDKTMLDQVLRQNVEQGGMHHSRPPSGHPDPKLEQVIQAKSGQGLQRELLDDLYGQVLPSELQRHRQQEQMQASLYFMVSRNKMAIDEGCNHAIWSVEKIGQFAQTGSNPLLDASTEISPFNYHQQQNSPFSCEEHLNFGQNLKILERQQRGIYEQNLGPFERSRSLPACGPGMNLDIVDALACEGLDLQEMHNHIHSACRMDSVISGIYDHHPQVPRQFHSSNKDANEGQSCVKSGDSMDSYLQLQIGREKREVEVNMSSKGQSSWFPTIGDDESSNPVLLDLLHRQMRLQTAHSFEVGGSDITSSSDRRDSSWFFPGSSSSSYSYNNLQSHGTSSSVEGRQSSNLGNSLQNRFVKADINHHSNSLESSDRLFNRSHSGPPTEEQFSLGLKEAAQALYRNADIIGTSSVRTESRDRNQGVRGGFESWALRDKQLLEIQGRVAEQSGIDAKKRLQIPAITPIRHDKLGITDENIGFCDYNMGMDNRSGKDMAKVRVSLIPLKGFDDSSLPLWDTSSPLREPLSELDSNTTSERKSAPSFGTSDGKSDSSIGGLESSDSTEWGRSGIKKGDKGKQTDQALLGFKVSRNGIVMVEIQRLEELHAFICLYQRFNQKPLK</sequence>
<feature type="region of interest" description="Disordered" evidence="1">
    <location>
        <begin position="1"/>
        <end position="140"/>
    </location>
</feature>
<dbReference type="Pfam" id="PF02213">
    <property type="entry name" value="GYF"/>
    <property type="match status" value="1"/>
</dbReference>
<dbReference type="OrthoDB" id="6415790at2759"/>
<dbReference type="InterPro" id="IPR003169">
    <property type="entry name" value="GYF"/>
</dbReference>
<dbReference type="SUPFAM" id="SSF55277">
    <property type="entry name" value="GYF domain"/>
    <property type="match status" value="1"/>
</dbReference>
<gene>
    <name evidence="3" type="ORF">IFM89_014316</name>
</gene>
<dbReference type="Proteomes" id="UP000631114">
    <property type="component" value="Unassembled WGS sequence"/>
</dbReference>
<dbReference type="InterPro" id="IPR035445">
    <property type="entry name" value="GYF-like_dom_sf"/>
</dbReference>
<accession>A0A835HXN4</accession>
<feature type="compositionally biased region" description="Basic and acidic residues" evidence="1">
    <location>
        <begin position="81"/>
        <end position="116"/>
    </location>
</feature>
<dbReference type="Gene3D" id="3.30.1490.40">
    <property type="match status" value="1"/>
</dbReference>
<feature type="non-terminal residue" evidence="3">
    <location>
        <position position="1459"/>
    </location>
</feature>
<name>A0A835HXN4_9MAGN</name>
<dbReference type="EMBL" id="JADFTS010000005">
    <property type="protein sequence ID" value="KAF9605203.1"/>
    <property type="molecule type" value="Genomic_DNA"/>
</dbReference>
<proteinExistence type="predicted"/>
<evidence type="ECO:0000259" key="2">
    <source>
        <dbReference type="PROSITE" id="PS50829"/>
    </source>
</evidence>
<dbReference type="PROSITE" id="PS50829">
    <property type="entry name" value="GYF"/>
    <property type="match status" value="1"/>
</dbReference>
<feature type="compositionally biased region" description="Polar residues" evidence="1">
    <location>
        <begin position="684"/>
        <end position="698"/>
    </location>
</feature>
<evidence type="ECO:0000256" key="1">
    <source>
        <dbReference type="SAM" id="MobiDB-lite"/>
    </source>
</evidence>
<feature type="region of interest" description="Disordered" evidence="1">
    <location>
        <begin position="676"/>
        <end position="698"/>
    </location>
</feature>
<feature type="compositionally biased region" description="Polar residues" evidence="1">
    <location>
        <begin position="117"/>
        <end position="127"/>
    </location>
</feature>
<protein>
    <recommendedName>
        <fullName evidence="2">GYF domain-containing protein</fullName>
    </recommendedName>
</protein>
<feature type="compositionally biased region" description="Basic and acidic residues" evidence="1">
    <location>
        <begin position="8"/>
        <end position="35"/>
    </location>
</feature>
<keyword evidence="4" id="KW-1185">Reference proteome</keyword>
<evidence type="ECO:0000313" key="4">
    <source>
        <dbReference type="Proteomes" id="UP000631114"/>
    </source>
</evidence>
<feature type="compositionally biased region" description="Polar residues" evidence="1">
    <location>
        <begin position="1381"/>
        <end position="1404"/>
    </location>
</feature>
<evidence type="ECO:0000313" key="3">
    <source>
        <dbReference type="EMBL" id="KAF9605203.1"/>
    </source>
</evidence>
<dbReference type="SMART" id="SM00444">
    <property type="entry name" value="GYF"/>
    <property type="match status" value="1"/>
</dbReference>
<feature type="region of interest" description="Disordered" evidence="1">
    <location>
        <begin position="1171"/>
        <end position="1190"/>
    </location>
</feature>
<feature type="compositionally biased region" description="Basic and acidic residues" evidence="1">
    <location>
        <begin position="42"/>
        <end position="60"/>
    </location>
</feature>
<comment type="caution">
    <text evidence="3">The sequence shown here is derived from an EMBL/GenBank/DDBJ whole genome shotgun (WGS) entry which is preliminary data.</text>
</comment>
<feature type="region of interest" description="Disordered" evidence="1">
    <location>
        <begin position="1363"/>
        <end position="1415"/>
    </location>
</feature>
<dbReference type="PANTHER" id="PTHR46992">
    <property type="entry name" value="GYF DOMAIN-CONTAINING PROTEIN"/>
    <property type="match status" value="1"/>
</dbReference>
<organism evidence="3 4">
    <name type="scientific">Coptis chinensis</name>
    <dbReference type="NCBI Taxonomy" id="261450"/>
    <lineage>
        <taxon>Eukaryota</taxon>
        <taxon>Viridiplantae</taxon>
        <taxon>Streptophyta</taxon>
        <taxon>Embryophyta</taxon>
        <taxon>Tracheophyta</taxon>
        <taxon>Spermatophyta</taxon>
        <taxon>Magnoliopsida</taxon>
        <taxon>Ranunculales</taxon>
        <taxon>Ranunculaceae</taxon>
        <taxon>Coptidoideae</taxon>
        <taxon>Coptis</taxon>
    </lineage>
</organism>
<feature type="domain" description="GYF" evidence="2">
    <location>
        <begin position="451"/>
        <end position="502"/>
    </location>
</feature>
<dbReference type="PANTHER" id="PTHR46992:SF1">
    <property type="entry name" value="GYF DOMAIN-CONTAINING PROTEIN"/>
    <property type="match status" value="1"/>
</dbReference>